<comment type="caution">
    <text evidence="1">The sequence shown here is derived from an EMBL/GenBank/DDBJ whole genome shotgun (WGS) entry which is preliminary data.</text>
</comment>
<dbReference type="STRING" id="1618550.UT39_C0012G0061"/>
<sequence>MLLFPRHQVIYININGTNYSDLTDYLNDLEVKNKFTLTNKKDLIVASYPAITGMIEKDKFYYIYVRGIVYSLSTKDVDLYSDLDLIAQSFRYTP</sequence>
<reference evidence="1 2" key="1">
    <citation type="journal article" date="2015" name="Nature">
        <title>rRNA introns, odd ribosomes, and small enigmatic genomes across a large radiation of phyla.</title>
        <authorList>
            <person name="Brown C.T."/>
            <person name="Hug L.A."/>
            <person name="Thomas B.C."/>
            <person name="Sharon I."/>
            <person name="Castelle C.J."/>
            <person name="Singh A."/>
            <person name="Wilkins M.J."/>
            <person name="Williams K.H."/>
            <person name="Banfield J.F."/>
        </authorList>
    </citation>
    <scope>NUCLEOTIDE SEQUENCE [LARGE SCALE GENOMIC DNA]</scope>
</reference>
<dbReference type="AlphaFoldDB" id="A0A0G0N488"/>
<name>A0A0G0N488_9BACT</name>
<dbReference type="Proteomes" id="UP000034246">
    <property type="component" value="Unassembled WGS sequence"/>
</dbReference>
<dbReference type="EMBL" id="LBWP01000012">
    <property type="protein sequence ID" value="KKR11039.1"/>
    <property type="molecule type" value="Genomic_DNA"/>
</dbReference>
<gene>
    <name evidence="1" type="ORF">UT39_C0012G0061</name>
</gene>
<accession>A0A0G0N488</accession>
<organism evidence="1 2">
    <name type="scientific">Candidatus Woesebacteria bacterium GW2011_GWA1_39_21</name>
    <dbReference type="NCBI Taxonomy" id="1618550"/>
    <lineage>
        <taxon>Bacteria</taxon>
        <taxon>Candidatus Woeseibacteriota</taxon>
    </lineage>
</organism>
<protein>
    <submittedName>
        <fullName evidence="1">Uncharacterized protein</fullName>
    </submittedName>
</protein>
<proteinExistence type="predicted"/>
<evidence type="ECO:0000313" key="1">
    <source>
        <dbReference type="EMBL" id="KKR11039.1"/>
    </source>
</evidence>
<evidence type="ECO:0000313" key="2">
    <source>
        <dbReference type="Proteomes" id="UP000034246"/>
    </source>
</evidence>